<dbReference type="AlphaFoldDB" id="A0A1G9QPX0"/>
<evidence type="ECO:0000313" key="4">
    <source>
        <dbReference type="Proteomes" id="UP000199068"/>
    </source>
</evidence>
<dbReference type="RefSeq" id="WP_092726427.1">
    <property type="nucleotide sequence ID" value="NZ_FNGW01000005.1"/>
</dbReference>
<dbReference type="InterPro" id="IPR011990">
    <property type="entry name" value="TPR-like_helical_dom_sf"/>
</dbReference>
<feature type="repeat" description="TPR" evidence="1">
    <location>
        <begin position="71"/>
        <end position="104"/>
    </location>
</feature>
<evidence type="ECO:0000256" key="2">
    <source>
        <dbReference type="SAM" id="Phobius"/>
    </source>
</evidence>
<dbReference type="Gene3D" id="1.25.40.10">
    <property type="entry name" value="Tetratricopeptide repeat domain"/>
    <property type="match status" value="1"/>
</dbReference>
<protein>
    <submittedName>
        <fullName evidence="3">Tetratricopeptide repeat-containing protein</fullName>
    </submittedName>
</protein>
<name>A0A1G9QPX0_9FIRM</name>
<dbReference type="InterPro" id="IPR019734">
    <property type="entry name" value="TPR_rpt"/>
</dbReference>
<dbReference type="Pfam" id="PF14559">
    <property type="entry name" value="TPR_19"/>
    <property type="match status" value="1"/>
</dbReference>
<sequence length="155" mass="18009">MRVNNKIFIAVLVVCVGLFSYTAYKGRQQVDKRQADYEKYLSVQERIESETDLNNALNDLNYITNDYYETDVLSYDKAVLYQKLKKYDKAQESLEKSMKLNPKVAENVGILAMYGDILYENKDTEKAKEVLDKIKTLDIQESEKDKVNELIKKLG</sequence>
<dbReference type="PROSITE" id="PS50005">
    <property type="entry name" value="TPR"/>
    <property type="match status" value="1"/>
</dbReference>
<dbReference type="SUPFAM" id="SSF48452">
    <property type="entry name" value="TPR-like"/>
    <property type="match status" value="1"/>
</dbReference>
<proteinExistence type="predicted"/>
<keyword evidence="4" id="KW-1185">Reference proteome</keyword>
<dbReference type="Proteomes" id="UP000199068">
    <property type="component" value="Unassembled WGS sequence"/>
</dbReference>
<evidence type="ECO:0000313" key="3">
    <source>
        <dbReference type="EMBL" id="SDM13092.1"/>
    </source>
</evidence>
<dbReference type="STRING" id="1121325.SAMN04515677_105318"/>
<keyword evidence="2" id="KW-0812">Transmembrane</keyword>
<keyword evidence="1" id="KW-0802">TPR repeat</keyword>
<feature type="transmembrane region" description="Helical" evidence="2">
    <location>
        <begin position="6"/>
        <end position="24"/>
    </location>
</feature>
<accession>A0A1G9QPX0</accession>
<evidence type="ECO:0000256" key="1">
    <source>
        <dbReference type="PROSITE-ProRule" id="PRU00339"/>
    </source>
</evidence>
<gene>
    <name evidence="3" type="ORF">SAMN04515677_105318</name>
</gene>
<dbReference type="EMBL" id="FNGW01000005">
    <property type="protein sequence ID" value="SDM13092.1"/>
    <property type="molecule type" value="Genomic_DNA"/>
</dbReference>
<keyword evidence="2" id="KW-0472">Membrane</keyword>
<keyword evidence="2" id="KW-1133">Transmembrane helix</keyword>
<organism evidence="3 4">
    <name type="scientific">Romboutsia lituseburensis DSM 797</name>
    <dbReference type="NCBI Taxonomy" id="1121325"/>
    <lineage>
        <taxon>Bacteria</taxon>
        <taxon>Bacillati</taxon>
        <taxon>Bacillota</taxon>
        <taxon>Clostridia</taxon>
        <taxon>Peptostreptococcales</taxon>
        <taxon>Peptostreptococcaceae</taxon>
        <taxon>Romboutsia</taxon>
    </lineage>
</organism>
<reference evidence="3 4" key="1">
    <citation type="submission" date="2016-10" db="EMBL/GenBank/DDBJ databases">
        <authorList>
            <person name="de Groot N.N."/>
        </authorList>
    </citation>
    <scope>NUCLEOTIDE SEQUENCE [LARGE SCALE GENOMIC DNA]</scope>
    <source>
        <strain evidence="3 4">DSM 797</strain>
    </source>
</reference>